<dbReference type="InterPro" id="IPR019734">
    <property type="entry name" value="TPR_rpt"/>
</dbReference>
<comment type="caution">
    <text evidence="5">The sequence shown here is derived from an EMBL/GenBank/DDBJ whole genome shotgun (WGS) entry which is preliminary data.</text>
</comment>
<dbReference type="PROSITE" id="PS50005">
    <property type="entry name" value="TPR"/>
    <property type="match status" value="1"/>
</dbReference>
<dbReference type="InterPro" id="IPR011990">
    <property type="entry name" value="TPR-like_helical_dom_sf"/>
</dbReference>
<keyword evidence="2 3" id="KW-0802">TPR repeat</keyword>
<sequence length="210" mass="22997">MKLLSILFAIALIGCSDHSEEEQDARTPEELRTAIEVAMKSEDFPTAEKALTALIGHDPDDFDSVGGRAAVRVFLGDAAGAQEDFEAAIKIDAEKGEKMKLFIAEQSIWRAREFDMKKRYPEALKIYDVLLALYPESGMIYHDRGGLKTSMGNYDGAIADLTKAIEFDEGNNSAGDSLTLRARAKRASGDEAGAKADDAKSAEIRKTFRK</sequence>
<feature type="compositionally biased region" description="Basic and acidic residues" evidence="4">
    <location>
        <begin position="187"/>
        <end position="210"/>
    </location>
</feature>
<protein>
    <recommendedName>
        <fullName evidence="7">Tetratricopeptide repeat protein</fullName>
    </recommendedName>
</protein>
<dbReference type="RefSeq" id="WP_189574523.1">
    <property type="nucleotide sequence ID" value="NZ_BMXI01000027.1"/>
</dbReference>
<keyword evidence="6" id="KW-1185">Reference proteome</keyword>
<gene>
    <name evidence="5" type="ORF">GCM10007100_39870</name>
</gene>
<dbReference type="PANTHER" id="PTHR44858">
    <property type="entry name" value="TETRATRICOPEPTIDE REPEAT PROTEIN 6"/>
    <property type="match status" value="1"/>
</dbReference>
<dbReference type="PROSITE" id="PS51257">
    <property type="entry name" value="PROKAR_LIPOPROTEIN"/>
    <property type="match status" value="1"/>
</dbReference>
<dbReference type="Pfam" id="PF13181">
    <property type="entry name" value="TPR_8"/>
    <property type="match status" value="1"/>
</dbReference>
<keyword evidence="1" id="KW-0677">Repeat</keyword>
<dbReference type="SMART" id="SM00028">
    <property type="entry name" value="TPR"/>
    <property type="match status" value="4"/>
</dbReference>
<organism evidence="5 6">
    <name type="scientific">Roseibacillus persicicus</name>
    <dbReference type="NCBI Taxonomy" id="454148"/>
    <lineage>
        <taxon>Bacteria</taxon>
        <taxon>Pseudomonadati</taxon>
        <taxon>Verrucomicrobiota</taxon>
        <taxon>Verrucomicrobiia</taxon>
        <taxon>Verrucomicrobiales</taxon>
        <taxon>Verrucomicrobiaceae</taxon>
        <taxon>Roseibacillus</taxon>
    </lineage>
</organism>
<dbReference type="AlphaFoldDB" id="A0A918WRG3"/>
<evidence type="ECO:0000256" key="3">
    <source>
        <dbReference type="PROSITE-ProRule" id="PRU00339"/>
    </source>
</evidence>
<dbReference type="EMBL" id="BMXI01000027">
    <property type="protein sequence ID" value="GHC67771.1"/>
    <property type="molecule type" value="Genomic_DNA"/>
</dbReference>
<evidence type="ECO:0000256" key="1">
    <source>
        <dbReference type="ARBA" id="ARBA00022737"/>
    </source>
</evidence>
<feature type="repeat" description="TPR" evidence="3">
    <location>
        <begin position="138"/>
        <end position="171"/>
    </location>
</feature>
<dbReference type="InterPro" id="IPR050498">
    <property type="entry name" value="Ycf3"/>
</dbReference>
<evidence type="ECO:0000313" key="6">
    <source>
        <dbReference type="Proteomes" id="UP000644507"/>
    </source>
</evidence>
<reference evidence="5" key="1">
    <citation type="journal article" date="2014" name="Int. J. Syst. Evol. Microbiol.">
        <title>Complete genome sequence of Corynebacterium casei LMG S-19264T (=DSM 44701T), isolated from a smear-ripened cheese.</title>
        <authorList>
            <consortium name="US DOE Joint Genome Institute (JGI-PGF)"/>
            <person name="Walter F."/>
            <person name="Albersmeier A."/>
            <person name="Kalinowski J."/>
            <person name="Ruckert C."/>
        </authorList>
    </citation>
    <scope>NUCLEOTIDE SEQUENCE</scope>
    <source>
        <strain evidence="5">KCTC 12988</strain>
    </source>
</reference>
<dbReference type="SUPFAM" id="SSF48452">
    <property type="entry name" value="TPR-like"/>
    <property type="match status" value="1"/>
</dbReference>
<dbReference type="Gene3D" id="1.25.40.10">
    <property type="entry name" value="Tetratricopeptide repeat domain"/>
    <property type="match status" value="2"/>
</dbReference>
<proteinExistence type="predicted"/>
<evidence type="ECO:0000256" key="4">
    <source>
        <dbReference type="SAM" id="MobiDB-lite"/>
    </source>
</evidence>
<evidence type="ECO:0008006" key="7">
    <source>
        <dbReference type="Google" id="ProtNLM"/>
    </source>
</evidence>
<evidence type="ECO:0000256" key="2">
    <source>
        <dbReference type="ARBA" id="ARBA00022803"/>
    </source>
</evidence>
<accession>A0A918WRG3</accession>
<name>A0A918WRG3_9BACT</name>
<evidence type="ECO:0000313" key="5">
    <source>
        <dbReference type="EMBL" id="GHC67771.1"/>
    </source>
</evidence>
<dbReference type="Proteomes" id="UP000644507">
    <property type="component" value="Unassembled WGS sequence"/>
</dbReference>
<feature type="region of interest" description="Disordered" evidence="4">
    <location>
        <begin position="186"/>
        <end position="210"/>
    </location>
</feature>
<reference evidence="5" key="2">
    <citation type="submission" date="2020-09" db="EMBL/GenBank/DDBJ databases">
        <authorList>
            <person name="Sun Q."/>
            <person name="Kim S."/>
        </authorList>
    </citation>
    <scope>NUCLEOTIDE SEQUENCE</scope>
    <source>
        <strain evidence="5">KCTC 12988</strain>
    </source>
</reference>
<dbReference type="PANTHER" id="PTHR44858:SF1">
    <property type="entry name" value="UDP-N-ACETYLGLUCOSAMINE--PEPTIDE N-ACETYLGLUCOSAMINYLTRANSFERASE SPINDLY-RELATED"/>
    <property type="match status" value="1"/>
</dbReference>